<accession>A0A545U0Q9</accession>
<organism evidence="8 9">
    <name type="scientific">Denitrobaculum tricleocarpae</name>
    <dbReference type="NCBI Taxonomy" id="2591009"/>
    <lineage>
        <taxon>Bacteria</taxon>
        <taxon>Pseudomonadati</taxon>
        <taxon>Pseudomonadota</taxon>
        <taxon>Alphaproteobacteria</taxon>
        <taxon>Rhodospirillales</taxon>
        <taxon>Rhodospirillaceae</taxon>
        <taxon>Denitrobaculum</taxon>
    </lineage>
</organism>
<dbReference type="CDD" id="cd00571">
    <property type="entry name" value="UreE"/>
    <property type="match status" value="1"/>
</dbReference>
<evidence type="ECO:0000256" key="6">
    <source>
        <dbReference type="SAM" id="MobiDB-lite"/>
    </source>
</evidence>
<dbReference type="InterPro" id="IPR012406">
    <property type="entry name" value="UreE"/>
</dbReference>
<evidence type="ECO:0000256" key="4">
    <source>
        <dbReference type="ARBA" id="ARBA00023186"/>
    </source>
</evidence>
<evidence type="ECO:0000313" key="9">
    <source>
        <dbReference type="Proteomes" id="UP000315252"/>
    </source>
</evidence>
<dbReference type="SUPFAM" id="SSF69737">
    <property type="entry name" value="Urease metallochaperone UreE, C-terminal domain"/>
    <property type="match status" value="1"/>
</dbReference>
<reference evidence="8 9" key="1">
    <citation type="submission" date="2019-06" db="EMBL/GenBank/DDBJ databases">
        <title>Whole genome sequence for Rhodospirillaceae sp. R148.</title>
        <authorList>
            <person name="Wang G."/>
        </authorList>
    </citation>
    <scope>NUCLEOTIDE SEQUENCE [LARGE SCALE GENOMIC DNA]</scope>
    <source>
        <strain evidence="8 9">R148</strain>
    </source>
</reference>
<evidence type="ECO:0000256" key="1">
    <source>
        <dbReference type="ARBA" id="ARBA00004496"/>
    </source>
</evidence>
<dbReference type="GO" id="GO:0019627">
    <property type="term" value="P:urea metabolic process"/>
    <property type="evidence" value="ECO:0007669"/>
    <property type="project" value="InterPro"/>
</dbReference>
<evidence type="ECO:0000313" key="8">
    <source>
        <dbReference type="EMBL" id="TQV83048.1"/>
    </source>
</evidence>
<dbReference type="Proteomes" id="UP000315252">
    <property type="component" value="Unassembled WGS sequence"/>
</dbReference>
<dbReference type="Pfam" id="PF05194">
    <property type="entry name" value="UreE_C"/>
    <property type="match status" value="1"/>
</dbReference>
<dbReference type="InterPro" id="IPR007864">
    <property type="entry name" value="UreE_C_dom"/>
</dbReference>
<dbReference type="InterPro" id="IPR036118">
    <property type="entry name" value="UreE_N_sf"/>
</dbReference>
<dbReference type="SMART" id="SM00988">
    <property type="entry name" value="UreE_N"/>
    <property type="match status" value="1"/>
</dbReference>
<protein>
    <recommendedName>
        <fullName evidence="5">Urease accessory protein UreE</fullName>
    </recommendedName>
</protein>
<dbReference type="Pfam" id="PF02814">
    <property type="entry name" value="UreE_N"/>
    <property type="match status" value="1"/>
</dbReference>
<evidence type="ECO:0000256" key="2">
    <source>
        <dbReference type="ARBA" id="ARBA00022490"/>
    </source>
</evidence>
<dbReference type="GO" id="GO:0006457">
    <property type="term" value="P:protein folding"/>
    <property type="evidence" value="ECO:0007669"/>
    <property type="project" value="InterPro"/>
</dbReference>
<dbReference type="PIRSF" id="PIRSF036402">
    <property type="entry name" value="Ureas_acces_UreE"/>
    <property type="match status" value="1"/>
</dbReference>
<keyword evidence="2 5" id="KW-0963">Cytoplasm</keyword>
<feature type="compositionally biased region" description="Basic and acidic residues" evidence="6">
    <location>
        <begin position="150"/>
        <end position="168"/>
    </location>
</feature>
<gene>
    <name evidence="5" type="primary">ureE</name>
    <name evidence="8" type="ORF">FKG95_00115</name>
</gene>
<dbReference type="GO" id="GO:0016151">
    <property type="term" value="F:nickel cation binding"/>
    <property type="evidence" value="ECO:0007669"/>
    <property type="project" value="UniProtKB-UniRule"/>
</dbReference>
<comment type="caution">
    <text evidence="8">The sequence shown here is derived from an EMBL/GenBank/DDBJ whole genome shotgun (WGS) entry which is preliminary data.</text>
</comment>
<dbReference type="OrthoDB" id="9802215at2"/>
<evidence type="ECO:0000256" key="5">
    <source>
        <dbReference type="HAMAP-Rule" id="MF_00822"/>
    </source>
</evidence>
<keyword evidence="9" id="KW-1185">Reference proteome</keyword>
<comment type="subcellular location">
    <subcellularLocation>
        <location evidence="1 5">Cytoplasm</location>
    </subcellularLocation>
</comment>
<name>A0A545U0Q9_9PROT</name>
<sequence length="168" mass="18847">MIRASQHLPAGQWNGPPADSVTLEQGQRDRRRIALTSDGGLRFLLDLPERVLLRHGDGLRLEDGRTLEVRALPEPLLEVRARDTPHLLRLAWHLGNRHLESQIEPDRILIRRDRVIADMLERLGAEVGKVVEPFNPEGGAYDSAGHGHGHSHEHDHSHAHSDGHGHDQ</sequence>
<dbReference type="Gene3D" id="3.30.70.790">
    <property type="entry name" value="UreE, C-terminal domain"/>
    <property type="match status" value="1"/>
</dbReference>
<dbReference type="GO" id="GO:0005737">
    <property type="term" value="C:cytoplasm"/>
    <property type="evidence" value="ECO:0007669"/>
    <property type="project" value="UniProtKB-SubCell"/>
</dbReference>
<feature type="domain" description="UreE urease accessory N-terminal" evidence="7">
    <location>
        <begin position="1"/>
        <end position="67"/>
    </location>
</feature>
<evidence type="ECO:0000256" key="3">
    <source>
        <dbReference type="ARBA" id="ARBA00022596"/>
    </source>
</evidence>
<feature type="region of interest" description="Disordered" evidence="6">
    <location>
        <begin position="1"/>
        <end position="25"/>
    </location>
</feature>
<proteinExistence type="inferred from homology"/>
<dbReference type="EMBL" id="VHSH01000001">
    <property type="protein sequence ID" value="TQV83048.1"/>
    <property type="molecule type" value="Genomic_DNA"/>
</dbReference>
<keyword evidence="4 5" id="KW-0143">Chaperone</keyword>
<keyword evidence="3 5" id="KW-0533">Nickel</keyword>
<comment type="similarity">
    <text evidence="5">Belongs to the UreE family.</text>
</comment>
<dbReference type="InterPro" id="IPR004029">
    <property type="entry name" value="UreE_N"/>
</dbReference>
<dbReference type="HAMAP" id="MF_00822">
    <property type="entry name" value="UreE"/>
    <property type="match status" value="1"/>
</dbReference>
<dbReference type="GO" id="GO:0051082">
    <property type="term" value="F:unfolded protein binding"/>
    <property type="evidence" value="ECO:0007669"/>
    <property type="project" value="UniProtKB-UniRule"/>
</dbReference>
<dbReference type="GO" id="GO:0065003">
    <property type="term" value="P:protein-containing complex assembly"/>
    <property type="evidence" value="ECO:0007669"/>
    <property type="project" value="InterPro"/>
</dbReference>
<comment type="function">
    <text evidence="5">Involved in urease metallocenter assembly. Binds nickel. Probably functions as a nickel donor during metallocenter assembly.</text>
</comment>
<dbReference type="Gene3D" id="2.60.260.20">
    <property type="entry name" value="Urease metallochaperone UreE, N-terminal domain"/>
    <property type="match status" value="1"/>
</dbReference>
<dbReference type="AlphaFoldDB" id="A0A545U0Q9"/>
<dbReference type="SUPFAM" id="SSF69287">
    <property type="entry name" value="Urease metallochaperone UreE, N-terminal domain"/>
    <property type="match status" value="1"/>
</dbReference>
<feature type="region of interest" description="Disordered" evidence="6">
    <location>
        <begin position="134"/>
        <end position="168"/>
    </location>
</feature>
<evidence type="ECO:0000259" key="7">
    <source>
        <dbReference type="SMART" id="SM00988"/>
    </source>
</evidence>
<dbReference type="RefSeq" id="WP_142893925.1">
    <property type="nucleotide sequence ID" value="NZ_ML660052.1"/>
</dbReference>